<sequence>MSKTAQGRITGTSGTRFTATFVLPGSGMQVNYLGNFSSSIQTFNSANATLKYNADNELTATRQFDGQLGVNNIKLTLTNGPVIEGVLDMPISPPSSVSGSGVWAIN</sequence>
<name>A0A8H8CG44_PSICU</name>
<evidence type="ECO:0000313" key="1">
    <source>
        <dbReference type="EMBL" id="KAG5163700.1"/>
    </source>
</evidence>
<organism evidence="1">
    <name type="scientific">Psilocybe cubensis</name>
    <name type="common">Psychedelic mushroom</name>
    <name type="synonym">Stropharia cubensis</name>
    <dbReference type="NCBI Taxonomy" id="181762"/>
    <lineage>
        <taxon>Eukaryota</taxon>
        <taxon>Fungi</taxon>
        <taxon>Dikarya</taxon>
        <taxon>Basidiomycota</taxon>
        <taxon>Agaricomycotina</taxon>
        <taxon>Agaricomycetes</taxon>
        <taxon>Agaricomycetidae</taxon>
        <taxon>Agaricales</taxon>
        <taxon>Agaricineae</taxon>
        <taxon>Strophariaceae</taxon>
        <taxon>Psilocybe</taxon>
    </lineage>
</organism>
<proteinExistence type="predicted"/>
<gene>
    <name evidence="1" type="ORF">JR316_011489</name>
</gene>
<dbReference type="AlphaFoldDB" id="A0A8H8CG44"/>
<dbReference type="OrthoDB" id="2722301at2759"/>
<reference evidence="1" key="1">
    <citation type="submission" date="2021-02" db="EMBL/GenBank/DDBJ databases">
        <title>Psilocybe cubensis genome.</title>
        <authorList>
            <person name="Mckernan K.J."/>
            <person name="Crawford S."/>
            <person name="Trippe A."/>
            <person name="Kane L.T."/>
            <person name="Mclaughlin S."/>
        </authorList>
    </citation>
    <scope>NUCLEOTIDE SEQUENCE [LARGE SCALE GENOMIC DNA]</scope>
    <source>
        <strain evidence="1">MGC-MH-2018</strain>
    </source>
</reference>
<comment type="caution">
    <text evidence="1">The sequence shown here is derived from an EMBL/GenBank/DDBJ whole genome shotgun (WGS) entry which is preliminary data.</text>
</comment>
<protein>
    <submittedName>
        <fullName evidence="1">Uncharacterized protein</fullName>
    </submittedName>
</protein>
<accession>A0A8H8CG44</accession>
<dbReference type="EMBL" id="JAFIQS010000014">
    <property type="protein sequence ID" value="KAG5163700.1"/>
    <property type="molecule type" value="Genomic_DNA"/>
</dbReference>